<sequence length="63" mass="7383">MKARQEAEKAAFIGWSWVFSMAHSRDARYFNSQFVWSPMSSAAELCIVKTQIDRVMRRGKARR</sequence>
<protein>
    <submittedName>
        <fullName evidence="1">Uncharacterized protein</fullName>
    </submittedName>
</protein>
<name>E6PMM2_9ZZZZ</name>
<evidence type="ECO:0000313" key="1">
    <source>
        <dbReference type="EMBL" id="CBH96174.1"/>
    </source>
</evidence>
<accession>E6PMM2</accession>
<proteinExistence type="predicted"/>
<reference evidence="1" key="1">
    <citation type="submission" date="2009-10" db="EMBL/GenBank/DDBJ databases">
        <title>Diversity of trophic interactions inside an arsenic-rich microbial ecosystem.</title>
        <authorList>
            <person name="Bertin P.N."/>
            <person name="Heinrich-Salmeron A."/>
            <person name="Pelletier E."/>
            <person name="Goulhen-Chollet F."/>
            <person name="Arsene-Ploetze F."/>
            <person name="Gallien S."/>
            <person name="Calteau A."/>
            <person name="Vallenet D."/>
            <person name="Casiot C."/>
            <person name="Chane-Woon-Ming B."/>
            <person name="Giloteaux L."/>
            <person name="Barakat M."/>
            <person name="Bonnefoy V."/>
            <person name="Bruneel O."/>
            <person name="Chandler M."/>
            <person name="Cleiss J."/>
            <person name="Duran R."/>
            <person name="Elbaz-Poulichet F."/>
            <person name="Fonknechten N."/>
            <person name="Lauga B."/>
            <person name="Mornico D."/>
            <person name="Ortet P."/>
            <person name="Schaeffer C."/>
            <person name="Siguier P."/>
            <person name="Alexander Thil Smith A."/>
            <person name="Van Dorsselaer A."/>
            <person name="Weissenbach J."/>
            <person name="Medigue C."/>
            <person name="Le Paslier D."/>
        </authorList>
    </citation>
    <scope>NUCLEOTIDE SEQUENCE</scope>
</reference>
<gene>
    <name evidence="1" type="ORF">CARN2_1164</name>
</gene>
<comment type="caution">
    <text evidence="1">The sequence shown here is derived from an EMBL/GenBank/DDBJ whole genome shotgun (WGS) entry which is preliminary data.</text>
</comment>
<dbReference type="AlphaFoldDB" id="E6PMM2"/>
<dbReference type="EMBL" id="CABM01000021">
    <property type="protein sequence ID" value="CBH96174.1"/>
    <property type="molecule type" value="Genomic_DNA"/>
</dbReference>
<organism evidence="1">
    <name type="scientific">mine drainage metagenome</name>
    <dbReference type="NCBI Taxonomy" id="410659"/>
    <lineage>
        <taxon>unclassified sequences</taxon>
        <taxon>metagenomes</taxon>
        <taxon>ecological metagenomes</taxon>
    </lineage>
</organism>